<keyword evidence="2" id="KW-1185">Reference proteome</keyword>
<organism evidence="1 2">
    <name type="scientific">Roseateles subflavus</name>
    <dbReference type="NCBI Taxonomy" id="3053353"/>
    <lineage>
        <taxon>Bacteria</taxon>
        <taxon>Pseudomonadati</taxon>
        <taxon>Pseudomonadota</taxon>
        <taxon>Betaproteobacteria</taxon>
        <taxon>Burkholderiales</taxon>
        <taxon>Sphaerotilaceae</taxon>
        <taxon>Roseateles</taxon>
    </lineage>
</organism>
<dbReference type="EMBL" id="JASVDS010000002">
    <property type="protein sequence ID" value="MDL5031610.1"/>
    <property type="molecule type" value="Genomic_DNA"/>
</dbReference>
<dbReference type="Proteomes" id="UP001238603">
    <property type="component" value="Unassembled WGS sequence"/>
</dbReference>
<proteinExistence type="predicted"/>
<name>A0ABT7LFI9_9BURK</name>
<accession>A0ABT7LFI9</accession>
<sequence>MIEIPKLSKPAGEDKAPRWFHVAVAMSMVLSAGAALVSALKTSATMQALVDQNARLVRAGSTPILQFYTGNVSPEGKARLRIWVENVGTGPARIVSLKLRLKDQVLDDVRELPALAAQAPGEAVLAGQGFPFIRSTIEGHVLAAGHQRSMFEATREHMREGENLQLYGRLDERLHQVQAEACYCSVFDECWVTDFGPQLPKAVARCDVPKRDAGKT</sequence>
<protein>
    <submittedName>
        <fullName evidence="1">Uncharacterized protein</fullName>
    </submittedName>
</protein>
<dbReference type="RefSeq" id="WP_285981738.1">
    <property type="nucleotide sequence ID" value="NZ_JASVDS010000002.1"/>
</dbReference>
<reference evidence="1 2" key="1">
    <citation type="submission" date="2023-06" db="EMBL/GenBank/DDBJ databases">
        <title>Pelomonas sp. APW6 16S ribosomal RNA gene genome sequencing and assembly.</title>
        <authorList>
            <person name="Woo H."/>
        </authorList>
    </citation>
    <scope>NUCLEOTIDE SEQUENCE [LARGE SCALE GENOMIC DNA]</scope>
    <source>
        <strain evidence="1 2">APW6</strain>
    </source>
</reference>
<evidence type="ECO:0000313" key="1">
    <source>
        <dbReference type="EMBL" id="MDL5031610.1"/>
    </source>
</evidence>
<evidence type="ECO:0000313" key="2">
    <source>
        <dbReference type="Proteomes" id="UP001238603"/>
    </source>
</evidence>
<gene>
    <name evidence="1" type="ORF">QRD43_06780</name>
</gene>
<comment type="caution">
    <text evidence="1">The sequence shown here is derived from an EMBL/GenBank/DDBJ whole genome shotgun (WGS) entry which is preliminary data.</text>
</comment>